<dbReference type="GO" id="GO:0045493">
    <property type="term" value="P:xylan catabolic process"/>
    <property type="evidence" value="ECO:0007669"/>
    <property type="project" value="UniProtKB-KW"/>
</dbReference>
<dbReference type="InterPro" id="IPR021109">
    <property type="entry name" value="Peptidase_aspartic_dom_sf"/>
</dbReference>
<feature type="domain" description="Peptidase A1" evidence="2">
    <location>
        <begin position="1"/>
        <end position="120"/>
    </location>
</feature>
<keyword evidence="3" id="KW-0378">Hydrolase</keyword>
<keyword evidence="3" id="KW-0119">Carbohydrate metabolism</keyword>
<evidence type="ECO:0000256" key="1">
    <source>
        <dbReference type="ARBA" id="ARBA00007447"/>
    </source>
</evidence>
<dbReference type="PROSITE" id="PS51767">
    <property type="entry name" value="PEPTIDASE_A1"/>
    <property type="match status" value="1"/>
</dbReference>
<dbReference type="Pfam" id="PF14541">
    <property type="entry name" value="TAXi_C"/>
    <property type="match status" value="1"/>
</dbReference>
<comment type="similarity">
    <text evidence="1">Belongs to the peptidase A1 family.</text>
</comment>
<sequence length="148" mass="16144">MSTIVTYTTLRSDIYKALVESFSNATAGIPQVPAVEPFGLCFEDGAFGSGSVPRIDLEMESENIWSVSVENSIKWVGNGAACLAFVDGGSKVTDPIVIGTFQMENNFLYFDLENQQLGFSSSLLSRGTNCSNFNFNLVESYTYQLSSE</sequence>
<dbReference type="InterPro" id="IPR033121">
    <property type="entry name" value="PEPTIDASE_A1"/>
</dbReference>
<keyword evidence="3" id="KW-0624">Polysaccharide degradation</keyword>
<proteinExistence type="inferred from homology"/>
<dbReference type="Proteomes" id="UP000215914">
    <property type="component" value="Chromosome 8"/>
</dbReference>
<protein>
    <submittedName>
        <fullName evidence="3">Putative aspartic peptidase A1 family, Aspartic peptidase domain, Xylanase inhibitor</fullName>
    </submittedName>
</protein>
<dbReference type="PANTHER" id="PTHR47965">
    <property type="entry name" value="ASPARTYL PROTEASE-RELATED"/>
    <property type="match status" value="1"/>
</dbReference>
<dbReference type="GO" id="GO:0006508">
    <property type="term" value="P:proteolysis"/>
    <property type="evidence" value="ECO:0007669"/>
    <property type="project" value="InterPro"/>
</dbReference>
<dbReference type="GO" id="GO:0004190">
    <property type="term" value="F:aspartic-type endopeptidase activity"/>
    <property type="evidence" value="ECO:0007669"/>
    <property type="project" value="InterPro"/>
</dbReference>
<dbReference type="SUPFAM" id="SSF50630">
    <property type="entry name" value="Acid proteases"/>
    <property type="match status" value="1"/>
</dbReference>
<dbReference type="InParanoid" id="A0A251U278"/>
<dbReference type="Gene3D" id="2.40.70.10">
    <property type="entry name" value="Acid Proteases"/>
    <property type="match status" value="1"/>
</dbReference>
<dbReference type="InterPro" id="IPR032799">
    <property type="entry name" value="TAXi_C"/>
</dbReference>
<dbReference type="AlphaFoldDB" id="A0A251U278"/>
<dbReference type="PANTHER" id="PTHR47965:SF63">
    <property type="entry name" value="OS01G0937200 PROTEIN"/>
    <property type="match status" value="1"/>
</dbReference>
<dbReference type="EMBL" id="CM007897">
    <property type="protein sequence ID" value="OTG17450.1"/>
    <property type="molecule type" value="Genomic_DNA"/>
</dbReference>
<dbReference type="GO" id="GO:0016798">
    <property type="term" value="F:hydrolase activity, acting on glycosyl bonds"/>
    <property type="evidence" value="ECO:0007669"/>
    <property type="project" value="UniProtKB-KW"/>
</dbReference>
<evidence type="ECO:0000313" key="3">
    <source>
        <dbReference type="EMBL" id="OTG17450.1"/>
    </source>
</evidence>
<keyword evidence="3" id="KW-0326">Glycosidase</keyword>
<organism evidence="3 4">
    <name type="scientific">Helianthus annuus</name>
    <name type="common">Common sunflower</name>
    <dbReference type="NCBI Taxonomy" id="4232"/>
    <lineage>
        <taxon>Eukaryota</taxon>
        <taxon>Viridiplantae</taxon>
        <taxon>Streptophyta</taxon>
        <taxon>Embryophyta</taxon>
        <taxon>Tracheophyta</taxon>
        <taxon>Spermatophyta</taxon>
        <taxon>Magnoliopsida</taxon>
        <taxon>eudicotyledons</taxon>
        <taxon>Gunneridae</taxon>
        <taxon>Pentapetalae</taxon>
        <taxon>asterids</taxon>
        <taxon>campanulids</taxon>
        <taxon>Asterales</taxon>
        <taxon>Asteraceae</taxon>
        <taxon>Asteroideae</taxon>
        <taxon>Heliantheae alliance</taxon>
        <taxon>Heliantheae</taxon>
        <taxon>Helianthus</taxon>
    </lineage>
</organism>
<keyword evidence="3" id="KW-0858">Xylan degradation</keyword>
<accession>A0A251U278</accession>
<gene>
    <name evidence="3" type="ORF">HannXRQ_Chr08g0212331</name>
</gene>
<dbReference type="OMA" id="MESENIW"/>
<reference evidence="4" key="1">
    <citation type="journal article" date="2017" name="Nature">
        <title>The sunflower genome provides insights into oil metabolism, flowering and Asterid evolution.</title>
        <authorList>
            <person name="Badouin H."/>
            <person name="Gouzy J."/>
            <person name="Grassa C.J."/>
            <person name="Murat F."/>
            <person name="Staton S.E."/>
            <person name="Cottret L."/>
            <person name="Lelandais-Briere C."/>
            <person name="Owens G.L."/>
            <person name="Carrere S."/>
            <person name="Mayjonade B."/>
            <person name="Legrand L."/>
            <person name="Gill N."/>
            <person name="Kane N.C."/>
            <person name="Bowers J.E."/>
            <person name="Hubner S."/>
            <person name="Bellec A."/>
            <person name="Berard A."/>
            <person name="Berges H."/>
            <person name="Blanchet N."/>
            <person name="Boniface M.C."/>
            <person name="Brunel D."/>
            <person name="Catrice O."/>
            <person name="Chaidir N."/>
            <person name="Claudel C."/>
            <person name="Donnadieu C."/>
            <person name="Faraut T."/>
            <person name="Fievet G."/>
            <person name="Helmstetter N."/>
            <person name="King M."/>
            <person name="Knapp S.J."/>
            <person name="Lai Z."/>
            <person name="Le Paslier M.C."/>
            <person name="Lippi Y."/>
            <person name="Lorenzon L."/>
            <person name="Mandel J.R."/>
            <person name="Marage G."/>
            <person name="Marchand G."/>
            <person name="Marquand E."/>
            <person name="Bret-Mestries E."/>
            <person name="Morien E."/>
            <person name="Nambeesan S."/>
            <person name="Nguyen T."/>
            <person name="Pegot-Espagnet P."/>
            <person name="Pouilly N."/>
            <person name="Raftis F."/>
            <person name="Sallet E."/>
            <person name="Schiex T."/>
            <person name="Thomas J."/>
            <person name="Vandecasteele C."/>
            <person name="Vares D."/>
            <person name="Vear F."/>
            <person name="Vautrin S."/>
            <person name="Crespi M."/>
            <person name="Mangin B."/>
            <person name="Burke J.M."/>
            <person name="Salse J."/>
            <person name="Munos S."/>
            <person name="Vincourt P."/>
            <person name="Rieseberg L.H."/>
            <person name="Langlade N.B."/>
        </authorList>
    </citation>
    <scope>NUCLEOTIDE SEQUENCE [LARGE SCALE GENOMIC DNA]</scope>
    <source>
        <strain evidence="4">cv. SF193</strain>
    </source>
</reference>
<keyword evidence="4" id="KW-1185">Reference proteome</keyword>
<evidence type="ECO:0000259" key="2">
    <source>
        <dbReference type="PROSITE" id="PS51767"/>
    </source>
</evidence>
<name>A0A251U278_HELAN</name>
<evidence type="ECO:0000313" key="4">
    <source>
        <dbReference type="Proteomes" id="UP000215914"/>
    </source>
</evidence>
<dbReference type="InterPro" id="IPR001461">
    <property type="entry name" value="Aspartic_peptidase_A1"/>
</dbReference>